<accession>A0ABV0VG38</accession>
<proteinExistence type="predicted"/>
<evidence type="ECO:0000313" key="1">
    <source>
        <dbReference type="EMBL" id="MEQ2256166.1"/>
    </source>
</evidence>
<keyword evidence="2" id="KW-1185">Reference proteome</keyword>
<protein>
    <submittedName>
        <fullName evidence="1">Uncharacterized protein</fullName>
    </submittedName>
</protein>
<comment type="caution">
    <text evidence="1">The sequence shown here is derived from an EMBL/GenBank/DDBJ whole genome shotgun (WGS) entry which is preliminary data.</text>
</comment>
<reference evidence="1 2" key="1">
    <citation type="submission" date="2021-06" db="EMBL/GenBank/DDBJ databases">
        <authorList>
            <person name="Palmer J.M."/>
        </authorList>
    </citation>
    <scope>NUCLEOTIDE SEQUENCE [LARGE SCALE GENOMIC DNA]</scope>
    <source>
        <strain evidence="2">if_2019</strain>
        <tissue evidence="1">Muscle</tissue>
    </source>
</reference>
<sequence>MRRCVQTFGLYCSSSSVRLGSKCVGAHTAHLQGFFLAQEKHPFMTSFIAEMVCSVFSAQGVFYVAPKSVILISSDQSSFLHISDPYISCGKLQVGHFLPCFQLLNNFTA</sequence>
<organism evidence="1 2">
    <name type="scientific">Ilyodon furcidens</name>
    <name type="common">goldbreast splitfin</name>
    <dbReference type="NCBI Taxonomy" id="33524"/>
    <lineage>
        <taxon>Eukaryota</taxon>
        <taxon>Metazoa</taxon>
        <taxon>Chordata</taxon>
        <taxon>Craniata</taxon>
        <taxon>Vertebrata</taxon>
        <taxon>Euteleostomi</taxon>
        <taxon>Actinopterygii</taxon>
        <taxon>Neopterygii</taxon>
        <taxon>Teleostei</taxon>
        <taxon>Neoteleostei</taxon>
        <taxon>Acanthomorphata</taxon>
        <taxon>Ovalentaria</taxon>
        <taxon>Atherinomorphae</taxon>
        <taxon>Cyprinodontiformes</taxon>
        <taxon>Goodeidae</taxon>
        <taxon>Ilyodon</taxon>
    </lineage>
</organism>
<evidence type="ECO:0000313" key="2">
    <source>
        <dbReference type="Proteomes" id="UP001482620"/>
    </source>
</evidence>
<dbReference type="Proteomes" id="UP001482620">
    <property type="component" value="Unassembled WGS sequence"/>
</dbReference>
<name>A0ABV0VG38_9TELE</name>
<dbReference type="EMBL" id="JAHRIQ010106588">
    <property type="protein sequence ID" value="MEQ2256166.1"/>
    <property type="molecule type" value="Genomic_DNA"/>
</dbReference>
<gene>
    <name evidence="1" type="ORF">ILYODFUR_021614</name>
</gene>